<name>A0A0W0EU99_MONRR</name>
<sequence length="255" mass="28292">MANFFQGDIQCRGIVQYKGRKGGKKGEGEVNNAFLVIKTSGQGVAASNINRVYQGLSNVNTFSVCLVCSLIPGSYLCHFDPGSKNCTCCEKHHLKCSNSLSVEELELMFQQLLPLVSGSMPAIVDNFALLESFLSKAAWEQAEAATSIKMVHQILERLHIAAPDLQHFLHSIWLWNEAWKWQHDILHHPIPLINFTPMPFDTSAVTPLNLSFATSEHPQAISAAQLQMYAEAINHALLEMQIEAGFIKKGLSEED</sequence>
<evidence type="ECO:0000313" key="1">
    <source>
        <dbReference type="EMBL" id="KTB27678.1"/>
    </source>
</evidence>
<dbReference type="AlphaFoldDB" id="A0A0W0EU99"/>
<gene>
    <name evidence="1" type="ORF">WG66_19742</name>
</gene>
<proteinExistence type="predicted"/>
<reference evidence="1 2" key="1">
    <citation type="submission" date="2015-12" db="EMBL/GenBank/DDBJ databases">
        <title>Draft genome sequence of Moniliophthora roreri, the causal agent of frosty pod rot of cacao.</title>
        <authorList>
            <person name="Aime M.C."/>
            <person name="Diaz-Valderrama J.R."/>
            <person name="Kijpornyongpan T."/>
            <person name="Phillips-Mora W."/>
        </authorList>
    </citation>
    <scope>NUCLEOTIDE SEQUENCE [LARGE SCALE GENOMIC DNA]</scope>
    <source>
        <strain evidence="1 2">MCA 2952</strain>
    </source>
</reference>
<accession>A0A0W0EU99</accession>
<evidence type="ECO:0000313" key="2">
    <source>
        <dbReference type="Proteomes" id="UP000054988"/>
    </source>
</evidence>
<comment type="caution">
    <text evidence="1">The sequence shown here is derived from an EMBL/GenBank/DDBJ whole genome shotgun (WGS) entry which is preliminary data.</text>
</comment>
<organism evidence="1 2">
    <name type="scientific">Moniliophthora roreri</name>
    <name type="common">Frosty pod rot fungus</name>
    <name type="synonym">Monilia roreri</name>
    <dbReference type="NCBI Taxonomy" id="221103"/>
    <lineage>
        <taxon>Eukaryota</taxon>
        <taxon>Fungi</taxon>
        <taxon>Dikarya</taxon>
        <taxon>Basidiomycota</taxon>
        <taxon>Agaricomycotina</taxon>
        <taxon>Agaricomycetes</taxon>
        <taxon>Agaricomycetidae</taxon>
        <taxon>Agaricales</taxon>
        <taxon>Marasmiineae</taxon>
        <taxon>Marasmiaceae</taxon>
        <taxon>Moniliophthora</taxon>
    </lineage>
</organism>
<protein>
    <submittedName>
        <fullName evidence="1">Uncharacterized protein</fullName>
    </submittedName>
</protein>
<dbReference type="EMBL" id="LATX01002523">
    <property type="protein sequence ID" value="KTB27678.1"/>
    <property type="molecule type" value="Genomic_DNA"/>
</dbReference>
<dbReference type="Proteomes" id="UP000054988">
    <property type="component" value="Unassembled WGS sequence"/>
</dbReference>